<dbReference type="SUPFAM" id="SSF56104">
    <property type="entry name" value="SAICAR synthase-like"/>
    <property type="match status" value="1"/>
</dbReference>
<evidence type="ECO:0000313" key="10">
    <source>
        <dbReference type="Proteomes" id="UP000002164"/>
    </source>
</evidence>
<evidence type="ECO:0000256" key="6">
    <source>
        <dbReference type="ARBA" id="ARBA00022840"/>
    </source>
</evidence>
<organism evidence="9 10">
    <name type="scientific">Lysinibacillus sphaericus (strain C3-41)</name>
    <dbReference type="NCBI Taxonomy" id="444177"/>
    <lineage>
        <taxon>Bacteria</taxon>
        <taxon>Bacillati</taxon>
        <taxon>Bacillota</taxon>
        <taxon>Bacilli</taxon>
        <taxon>Bacillales</taxon>
        <taxon>Bacillaceae</taxon>
        <taxon>Lysinibacillus</taxon>
    </lineage>
</organism>
<dbReference type="KEGG" id="lsp:Bsph_2151"/>
<name>B1HV11_LYSSC</name>
<dbReference type="GO" id="GO:0006189">
    <property type="term" value="P:'de novo' IMP biosynthetic process"/>
    <property type="evidence" value="ECO:0007669"/>
    <property type="project" value="UniProtKB-UniPathway"/>
</dbReference>
<dbReference type="UniPathway" id="UPA00074">
    <property type="reaction ID" value="UER00131"/>
</dbReference>
<protein>
    <recommendedName>
        <fullName evidence="2">phosphoribosylaminoimidazolesuccinocarboxamide synthase</fullName>
        <ecNumber evidence="2">6.3.2.6</ecNumber>
    </recommendedName>
</protein>
<keyword evidence="6" id="KW-0067">ATP-binding</keyword>
<reference evidence="9 10" key="1">
    <citation type="journal article" date="2008" name="J. Bacteriol.">
        <title>Complete genome sequence of the mosquitocidal bacterium Bacillus sphaericus C3-41 and comparison with those of closely related Bacillus species.</title>
        <authorList>
            <person name="Hu X."/>
            <person name="Fan W."/>
            <person name="Han B."/>
            <person name="Liu H."/>
            <person name="Zheng D."/>
            <person name="Li Q."/>
            <person name="Dong W."/>
            <person name="Yan J."/>
            <person name="Gao M."/>
            <person name="Berry C."/>
            <person name="Yuan Z."/>
        </authorList>
    </citation>
    <scope>NUCLEOTIDE SEQUENCE [LARGE SCALE GENOMIC DNA]</scope>
    <source>
        <strain evidence="9 10">C3-41</strain>
    </source>
</reference>
<dbReference type="EMBL" id="CP000817">
    <property type="protein sequence ID" value="ACA39722.1"/>
    <property type="molecule type" value="Genomic_DNA"/>
</dbReference>
<evidence type="ECO:0000256" key="5">
    <source>
        <dbReference type="ARBA" id="ARBA00022755"/>
    </source>
</evidence>
<dbReference type="EC" id="6.3.2.6" evidence="2"/>
<dbReference type="Pfam" id="PF01259">
    <property type="entry name" value="SAICAR_synt"/>
    <property type="match status" value="1"/>
</dbReference>
<feature type="domain" description="SAICAR synthetase/ADE2 N-terminal" evidence="8">
    <location>
        <begin position="11"/>
        <end position="222"/>
    </location>
</feature>
<dbReference type="Gene3D" id="3.30.200.20">
    <property type="entry name" value="Phosphorylase Kinase, domain 1"/>
    <property type="match status" value="1"/>
</dbReference>
<evidence type="ECO:0000256" key="4">
    <source>
        <dbReference type="ARBA" id="ARBA00022741"/>
    </source>
</evidence>
<evidence type="ECO:0000256" key="2">
    <source>
        <dbReference type="ARBA" id="ARBA00012217"/>
    </source>
</evidence>
<accession>B1HV11</accession>
<evidence type="ECO:0000259" key="8">
    <source>
        <dbReference type="Pfam" id="PF01259"/>
    </source>
</evidence>
<comment type="pathway">
    <text evidence="1">Purine metabolism; IMP biosynthesis via de novo pathway; 5-amino-1-(5-phospho-D-ribosyl)imidazole-4-carboxamide from 5-amino-1-(5-phospho-D-ribosyl)imidazole-4-carboxylate: step 1/2.</text>
</comment>
<gene>
    <name evidence="9" type="ordered locus">Bsph_2151</name>
</gene>
<dbReference type="AlphaFoldDB" id="B1HV11"/>
<dbReference type="PANTHER" id="PTHR43599:SF3">
    <property type="entry name" value="SI:DKEY-6E2.2"/>
    <property type="match status" value="1"/>
</dbReference>
<dbReference type="PANTHER" id="PTHR43599">
    <property type="entry name" value="MULTIFUNCTIONAL PROTEIN ADE2"/>
    <property type="match status" value="1"/>
</dbReference>
<evidence type="ECO:0000313" key="9">
    <source>
        <dbReference type="EMBL" id="ACA39722.1"/>
    </source>
</evidence>
<keyword evidence="5" id="KW-0658">Purine biosynthesis</keyword>
<sequence length="235" mass="26188">MNIGGFFVELLYTGKTKNVFRLEDGHYLLKFKDDVTGENGVFDPGANTVGLTMDGAGLAGLRLTSYFYSKLNEQGVPTHYVDANFDDATMTVKPATVFGNGLEVICRFKAVGSFLRRYGAYAQEGQDLDAFVEVTIKDDDRQDPPISEDALAMLNLLTHEEYAILKQRTIEISKFVGTELAKKGLTLYDIKLEFGRDAQTNEILLIDEISGGNMRAYKGEQYIKPLELEKIILSN</sequence>
<dbReference type="GO" id="GO:0005524">
    <property type="term" value="F:ATP binding"/>
    <property type="evidence" value="ECO:0007669"/>
    <property type="project" value="UniProtKB-KW"/>
</dbReference>
<dbReference type="EnsemblBacteria" id="ACA39722">
    <property type="protein sequence ID" value="ACA39722"/>
    <property type="gene ID" value="Bsph_2151"/>
</dbReference>
<evidence type="ECO:0000256" key="1">
    <source>
        <dbReference type="ARBA" id="ARBA00004672"/>
    </source>
</evidence>
<evidence type="ECO:0000256" key="3">
    <source>
        <dbReference type="ARBA" id="ARBA00022598"/>
    </source>
</evidence>
<dbReference type="InterPro" id="IPR028923">
    <property type="entry name" value="SAICAR_synt/ADE2_N"/>
</dbReference>
<dbReference type="InterPro" id="IPR050089">
    <property type="entry name" value="SAICAR_synthetase"/>
</dbReference>
<dbReference type="GO" id="GO:0004639">
    <property type="term" value="F:phosphoribosylaminoimidazolesuccinocarboxamide synthase activity"/>
    <property type="evidence" value="ECO:0007669"/>
    <property type="project" value="UniProtKB-EC"/>
</dbReference>
<evidence type="ECO:0000256" key="7">
    <source>
        <dbReference type="ARBA" id="ARBA00048475"/>
    </source>
</evidence>
<keyword evidence="3 9" id="KW-0436">Ligase</keyword>
<proteinExistence type="predicted"/>
<dbReference type="HOGENOM" id="CLU_061495_0_0_9"/>
<comment type="catalytic activity">
    <reaction evidence="7">
        <text>5-amino-1-(5-phospho-D-ribosyl)imidazole-4-carboxylate + L-aspartate + ATP = (2S)-2-[5-amino-1-(5-phospho-beta-D-ribosyl)imidazole-4-carboxamido]succinate + ADP + phosphate + 2 H(+)</text>
        <dbReference type="Rhea" id="RHEA:22628"/>
        <dbReference type="ChEBI" id="CHEBI:15378"/>
        <dbReference type="ChEBI" id="CHEBI:29991"/>
        <dbReference type="ChEBI" id="CHEBI:30616"/>
        <dbReference type="ChEBI" id="CHEBI:43474"/>
        <dbReference type="ChEBI" id="CHEBI:58443"/>
        <dbReference type="ChEBI" id="CHEBI:77657"/>
        <dbReference type="ChEBI" id="CHEBI:456216"/>
        <dbReference type="EC" id="6.3.2.6"/>
    </reaction>
</comment>
<dbReference type="Gene3D" id="3.30.470.20">
    <property type="entry name" value="ATP-grasp fold, B domain"/>
    <property type="match status" value="1"/>
</dbReference>
<keyword evidence="4" id="KW-0547">Nucleotide-binding</keyword>
<dbReference type="Proteomes" id="UP000002164">
    <property type="component" value="Chromosome"/>
</dbReference>